<dbReference type="AlphaFoldDB" id="A0ABC8RW22"/>
<sequence>MARLFEYFVVCGLGPEIRTLDGNRGFHGTEEMYLPSLLDQYPPPNHSLYPPPPPQLPTQLYVVDKNTKDPCTQDIPHISAISNGPRVCGVLENHEVLNEFVEGIFISCGLCEESDNFAEFRVQYNIRDSLPLKHLQALQNGPKLCG</sequence>
<accession>A0ABC8RW22</accession>
<gene>
    <name evidence="1" type="ORF">ILEXP_LOCUS15705</name>
</gene>
<keyword evidence="2" id="KW-1185">Reference proteome</keyword>
<organism evidence="1 2">
    <name type="scientific">Ilex paraguariensis</name>
    <name type="common">yerba mate</name>
    <dbReference type="NCBI Taxonomy" id="185542"/>
    <lineage>
        <taxon>Eukaryota</taxon>
        <taxon>Viridiplantae</taxon>
        <taxon>Streptophyta</taxon>
        <taxon>Embryophyta</taxon>
        <taxon>Tracheophyta</taxon>
        <taxon>Spermatophyta</taxon>
        <taxon>Magnoliopsida</taxon>
        <taxon>eudicotyledons</taxon>
        <taxon>Gunneridae</taxon>
        <taxon>Pentapetalae</taxon>
        <taxon>asterids</taxon>
        <taxon>campanulids</taxon>
        <taxon>Aquifoliales</taxon>
        <taxon>Aquifoliaceae</taxon>
        <taxon>Ilex</taxon>
    </lineage>
</organism>
<name>A0ABC8RW22_9AQUA</name>
<protein>
    <submittedName>
        <fullName evidence="1">Uncharacterized protein</fullName>
    </submittedName>
</protein>
<comment type="caution">
    <text evidence="1">The sequence shown here is derived from an EMBL/GenBank/DDBJ whole genome shotgun (WGS) entry which is preliminary data.</text>
</comment>
<evidence type="ECO:0000313" key="2">
    <source>
        <dbReference type="Proteomes" id="UP001642360"/>
    </source>
</evidence>
<proteinExistence type="predicted"/>
<dbReference type="Proteomes" id="UP001642360">
    <property type="component" value="Unassembled WGS sequence"/>
</dbReference>
<dbReference type="EMBL" id="CAUOFW020001724">
    <property type="protein sequence ID" value="CAK9147765.1"/>
    <property type="molecule type" value="Genomic_DNA"/>
</dbReference>
<reference evidence="1 2" key="1">
    <citation type="submission" date="2024-02" db="EMBL/GenBank/DDBJ databases">
        <authorList>
            <person name="Vignale AGUSTIN F."/>
            <person name="Sosa J E."/>
            <person name="Modenutti C."/>
        </authorList>
    </citation>
    <scope>NUCLEOTIDE SEQUENCE [LARGE SCALE GENOMIC DNA]</scope>
</reference>
<evidence type="ECO:0000313" key="1">
    <source>
        <dbReference type="EMBL" id="CAK9147765.1"/>
    </source>
</evidence>